<keyword evidence="4 9" id="KW-0812">Transmembrane</keyword>
<keyword evidence="3" id="KW-0813">Transport</keyword>
<keyword evidence="8 9" id="KW-0472">Membrane</keyword>
<evidence type="ECO:0000256" key="5">
    <source>
        <dbReference type="ARBA" id="ARBA00022741"/>
    </source>
</evidence>
<dbReference type="Pfam" id="PF12698">
    <property type="entry name" value="ABC2_membrane_3"/>
    <property type="match status" value="1"/>
</dbReference>
<dbReference type="PROSITE" id="PS00211">
    <property type="entry name" value="ABC_TRANSPORTER_1"/>
    <property type="match status" value="1"/>
</dbReference>
<keyword evidence="6" id="KW-0067">ATP-binding</keyword>
<dbReference type="GO" id="GO:0140359">
    <property type="term" value="F:ABC-type transporter activity"/>
    <property type="evidence" value="ECO:0007669"/>
    <property type="project" value="InterPro"/>
</dbReference>
<gene>
    <name evidence="11" type="ORF">J5N97_006415</name>
</gene>
<dbReference type="InterPro" id="IPR013525">
    <property type="entry name" value="ABC2_TM"/>
</dbReference>
<comment type="caution">
    <text evidence="11">The sequence shown here is derived from an EMBL/GenBank/DDBJ whole genome shotgun (WGS) entry which is preliminary data.</text>
</comment>
<keyword evidence="5" id="KW-0547">Nucleotide-binding</keyword>
<feature type="transmembrane region" description="Helical" evidence="9">
    <location>
        <begin position="461"/>
        <end position="478"/>
    </location>
</feature>
<comment type="similarity">
    <text evidence="2">Belongs to the ABC transporter superfamily. ABCA family. CPR flippase (TC 3.A.1.211) subfamily.</text>
</comment>
<dbReference type="InterPro" id="IPR003593">
    <property type="entry name" value="AAA+_ATPase"/>
</dbReference>
<protein>
    <recommendedName>
        <fullName evidence="10">ABC transporter domain-containing protein</fullName>
    </recommendedName>
</protein>
<dbReference type="InterPro" id="IPR003439">
    <property type="entry name" value="ABC_transporter-like_ATP-bd"/>
</dbReference>
<feature type="domain" description="ABC transporter" evidence="10">
    <location>
        <begin position="625"/>
        <end position="857"/>
    </location>
</feature>
<dbReference type="OrthoDB" id="8061355at2759"/>
<evidence type="ECO:0000256" key="7">
    <source>
        <dbReference type="ARBA" id="ARBA00022989"/>
    </source>
</evidence>
<dbReference type="InterPro" id="IPR027417">
    <property type="entry name" value="P-loop_NTPase"/>
</dbReference>
<dbReference type="GO" id="GO:0005319">
    <property type="term" value="F:lipid transporter activity"/>
    <property type="evidence" value="ECO:0007669"/>
    <property type="project" value="TreeGrafter"/>
</dbReference>
<evidence type="ECO:0000256" key="3">
    <source>
        <dbReference type="ARBA" id="ARBA00022448"/>
    </source>
</evidence>
<feature type="transmembrane region" description="Helical" evidence="9">
    <location>
        <begin position="354"/>
        <end position="372"/>
    </location>
</feature>
<dbReference type="InterPro" id="IPR026082">
    <property type="entry name" value="ABCA"/>
</dbReference>
<reference evidence="11" key="2">
    <citation type="journal article" date="2022" name="Hortic Res">
        <title>The genome of Dioscorea zingiberensis sheds light on the biosynthesis, origin and evolution of the medicinally important diosgenin saponins.</title>
        <authorList>
            <person name="Li Y."/>
            <person name="Tan C."/>
            <person name="Li Z."/>
            <person name="Guo J."/>
            <person name="Li S."/>
            <person name="Chen X."/>
            <person name="Wang C."/>
            <person name="Dai X."/>
            <person name="Yang H."/>
            <person name="Song W."/>
            <person name="Hou L."/>
            <person name="Xu J."/>
            <person name="Tong Z."/>
            <person name="Xu A."/>
            <person name="Yuan X."/>
            <person name="Wang W."/>
            <person name="Yang Q."/>
            <person name="Chen L."/>
            <person name="Sun Z."/>
            <person name="Wang K."/>
            <person name="Pan B."/>
            <person name="Chen J."/>
            <person name="Bao Y."/>
            <person name="Liu F."/>
            <person name="Qi X."/>
            <person name="Gang D.R."/>
            <person name="Wen J."/>
            <person name="Li J."/>
        </authorList>
    </citation>
    <scope>NUCLEOTIDE SEQUENCE</scope>
    <source>
        <strain evidence="11">Dzin_1.0</strain>
    </source>
</reference>
<name>A0A9D5DBD6_9LILI</name>
<accession>A0A9D5DBD6</accession>
<dbReference type="GO" id="GO:0016020">
    <property type="term" value="C:membrane"/>
    <property type="evidence" value="ECO:0007669"/>
    <property type="project" value="UniProtKB-SubCell"/>
</dbReference>
<dbReference type="InterPro" id="IPR017871">
    <property type="entry name" value="ABC_transporter-like_CS"/>
</dbReference>
<evidence type="ECO:0000256" key="6">
    <source>
        <dbReference type="ARBA" id="ARBA00022840"/>
    </source>
</evidence>
<evidence type="ECO:0000256" key="8">
    <source>
        <dbReference type="ARBA" id="ARBA00023136"/>
    </source>
</evidence>
<evidence type="ECO:0000259" key="10">
    <source>
        <dbReference type="PROSITE" id="PS50893"/>
    </source>
</evidence>
<dbReference type="AlphaFoldDB" id="A0A9D5DBD6"/>
<evidence type="ECO:0000256" key="4">
    <source>
        <dbReference type="ARBA" id="ARBA00022692"/>
    </source>
</evidence>
<evidence type="ECO:0000256" key="2">
    <source>
        <dbReference type="ARBA" id="ARBA00008526"/>
    </source>
</evidence>
<dbReference type="EMBL" id="JAGGNH010000001">
    <property type="protein sequence ID" value="KAJ0988059.1"/>
    <property type="molecule type" value="Genomic_DNA"/>
</dbReference>
<reference evidence="11" key="1">
    <citation type="submission" date="2021-03" db="EMBL/GenBank/DDBJ databases">
        <authorList>
            <person name="Li Z."/>
            <person name="Yang C."/>
        </authorList>
    </citation>
    <scope>NUCLEOTIDE SEQUENCE</scope>
    <source>
        <strain evidence="11">Dzin_1.0</strain>
        <tissue evidence="11">Leaf</tissue>
    </source>
</reference>
<dbReference type="PANTHER" id="PTHR19229:SF154">
    <property type="entry name" value="ABC TRANSPORTER A FAMILY MEMBER 3-RELATED"/>
    <property type="match status" value="1"/>
</dbReference>
<sequence length="936" mass="105062">MASLAVQMNALMRKNLTFQKRNLRTNIRLLAIPVLLCLLLVSLESAINHLTDGLKNTCECTHCRETSENEANCSSVCMLELVTMLSADTFPCPVSQPIEWPQLFSIPKPEFRATRRAHSRSLNNLELPDKSCRLKGNCPVTILITGTNKHLALSLGENLYGTKTFSGSIGILDPFTITSNYIIGTSTDLASTYYADPAFLDPMEPLFLVQQNCNPNMSFPLLMNVNGVSLLKDVECVQGLTLWRKDSSVINRELYSGFKNSNPKKEVNEFFAAYDFSNTNKNIFNVTFWHNETFDQDQKQLTRILRALNAASNSYLQFFRGANVKMLLEFVKEMPKGATPTKKLDASSSFGPPLFTWIIEMLLPIMLISLVYEKQKDLRMIMKMHSLGDHPYWIITYTYFLLISSVYMLIFVLFGSFLGLKIFTLNEYSVQFVFFFMYINLQIALAFFLSIFFSDVKTATVVGYIYVFASGLVSSMLLDEFLNENSNSGMLVLIQILPAFSLFRGLSELGEYSLRVENVGVHHAGWKYIANEKQGLLDVVVVMFVEWAVLLLVAFYFDQVLAIGSGVRKHPLWFIRRINSPRKGSTENHQPYFSVEMEKSDVAQEEERAEKLLKKPCDNNVIICSKLKKVYPRRDGNPEKFAVKGLSLTVSRGECFGMLGPNGAGKTSFIKMMTGLVPPSSGTATVRGLDISSDMDNVYCSMGVCPQYDLLWETLTGREHLLFYGRLKNLKGHELEEAVEESLRSVNLSDKGDTLTGNYSGGMKRRLSVAISLIGNPSAVYLDEPSTGLDPASRKYLWSAILSAKIDKAIILTTHSMEEAEALCDRVGIFVDGCLQCIGNPKELKQRFGGYYVFTMTTPSDQEGDVEKLVNRLSSKANKVYHLSGTQKFQLSKQDVKLADVFKEVESAKTKLSIHAWGLTDTTLEDVFIKVAKGLN</sequence>
<dbReference type="SUPFAM" id="SSF52540">
    <property type="entry name" value="P-loop containing nucleoside triphosphate hydrolases"/>
    <property type="match status" value="1"/>
</dbReference>
<dbReference type="Pfam" id="PF00005">
    <property type="entry name" value="ABC_tran"/>
    <property type="match status" value="1"/>
</dbReference>
<evidence type="ECO:0000256" key="1">
    <source>
        <dbReference type="ARBA" id="ARBA00004141"/>
    </source>
</evidence>
<evidence type="ECO:0000256" key="9">
    <source>
        <dbReference type="SAM" id="Phobius"/>
    </source>
</evidence>
<keyword evidence="7 9" id="KW-1133">Transmembrane helix</keyword>
<dbReference type="SMART" id="SM00382">
    <property type="entry name" value="AAA"/>
    <property type="match status" value="1"/>
</dbReference>
<dbReference type="GO" id="GO:0016887">
    <property type="term" value="F:ATP hydrolysis activity"/>
    <property type="evidence" value="ECO:0007669"/>
    <property type="project" value="InterPro"/>
</dbReference>
<dbReference type="Gene3D" id="3.40.50.300">
    <property type="entry name" value="P-loop containing nucleotide triphosphate hydrolases"/>
    <property type="match status" value="1"/>
</dbReference>
<feature type="transmembrane region" description="Helical" evidence="9">
    <location>
        <begin position="432"/>
        <end position="454"/>
    </location>
</feature>
<evidence type="ECO:0000313" key="11">
    <source>
        <dbReference type="EMBL" id="KAJ0988059.1"/>
    </source>
</evidence>
<dbReference type="PANTHER" id="PTHR19229">
    <property type="entry name" value="ATP-BINDING CASSETTE TRANSPORTER SUBFAMILY A ABCA"/>
    <property type="match status" value="1"/>
</dbReference>
<dbReference type="Proteomes" id="UP001085076">
    <property type="component" value="Miscellaneous, Linkage group lg01"/>
</dbReference>
<keyword evidence="12" id="KW-1185">Reference proteome</keyword>
<feature type="transmembrane region" description="Helical" evidence="9">
    <location>
        <begin position="536"/>
        <end position="557"/>
    </location>
</feature>
<organism evidence="11 12">
    <name type="scientific">Dioscorea zingiberensis</name>
    <dbReference type="NCBI Taxonomy" id="325984"/>
    <lineage>
        <taxon>Eukaryota</taxon>
        <taxon>Viridiplantae</taxon>
        <taxon>Streptophyta</taxon>
        <taxon>Embryophyta</taxon>
        <taxon>Tracheophyta</taxon>
        <taxon>Spermatophyta</taxon>
        <taxon>Magnoliopsida</taxon>
        <taxon>Liliopsida</taxon>
        <taxon>Dioscoreales</taxon>
        <taxon>Dioscoreaceae</taxon>
        <taxon>Dioscorea</taxon>
    </lineage>
</organism>
<feature type="transmembrane region" description="Helical" evidence="9">
    <location>
        <begin position="392"/>
        <end position="420"/>
    </location>
</feature>
<dbReference type="Pfam" id="PF24526">
    <property type="entry name" value="ABCA12_C"/>
    <property type="match status" value="1"/>
</dbReference>
<proteinExistence type="inferred from homology"/>
<feature type="transmembrane region" description="Helical" evidence="9">
    <location>
        <begin position="490"/>
        <end position="506"/>
    </location>
</feature>
<dbReference type="CDD" id="cd03263">
    <property type="entry name" value="ABC_subfamily_A"/>
    <property type="match status" value="1"/>
</dbReference>
<dbReference type="GO" id="GO:0005524">
    <property type="term" value="F:ATP binding"/>
    <property type="evidence" value="ECO:0007669"/>
    <property type="project" value="UniProtKB-KW"/>
</dbReference>
<comment type="subcellular location">
    <subcellularLocation>
        <location evidence="1">Membrane</location>
        <topology evidence="1">Multi-pass membrane protein</topology>
    </subcellularLocation>
</comment>
<evidence type="ECO:0000313" key="12">
    <source>
        <dbReference type="Proteomes" id="UP001085076"/>
    </source>
</evidence>
<dbReference type="FunFam" id="3.40.50.300:FF:000665">
    <property type="entry name" value="ABC transporter A family member 2"/>
    <property type="match status" value="1"/>
</dbReference>
<dbReference type="PROSITE" id="PS50893">
    <property type="entry name" value="ABC_TRANSPORTER_2"/>
    <property type="match status" value="1"/>
</dbReference>